<dbReference type="AlphaFoldDB" id="A0A9P8Q6N2"/>
<keyword evidence="1" id="KW-0812">Transmembrane</keyword>
<feature type="transmembrane region" description="Helical" evidence="1">
    <location>
        <begin position="188"/>
        <end position="211"/>
    </location>
</feature>
<feature type="transmembrane region" description="Helical" evidence="1">
    <location>
        <begin position="119"/>
        <end position="148"/>
    </location>
</feature>
<dbReference type="Proteomes" id="UP000774326">
    <property type="component" value="Unassembled WGS sequence"/>
</dbReference>
<gene>
    <name evidence="2" type="ORF">WICPIJ_004063</name>
</gene>
<reference evidence="2" key="2">
    <citation type="submission" date="2021-01" db="EMBL/GenBank/DDBJ databases">
        <authorList>
            <person name="Schikora-Tamarit M.A."/>
        </authorList>
    </citation>
    <scope>NUCLEOTIDE SEQUENCE</scope>
    <source>
        <strain evidence="2">CBS2887</strain>
    </source>
</reference>
<organism evidence="2 3">
    <name type="scientific">Wickerhamomyces pijperi</name>
    <name type="common">Yeast</name>
    <name type="synonym">Pichia pijperi</name>
    <dbReference type="NCBI Taxonomy" id="599730"/>
    <lineage>
        <taxon>Eukaryota</taxon>
        <taxon>Fungi</taxon>
        <taxon>Dikarya</taxon>
        <taxon>Ascomycota</taxon>
        <taxon>Saccharomycotina</taxon>
        <taxon>Saccharomycetes</taxon>
        <taxon>Phaffomycetales</taxon>
        <taxon>Wickerhamomycetaceae</taxon>
        <taxon>Wickerhamomyces</taxon>
    </lineage>
</organism>
<evidence type="ECO:0000313" key="3">
    <source>
        <dbReference type="Proteomes" id="UP000774326"/>
    </source>
</evidence>
<accession>A0A9P8Q6N2</accession>
<reference evidence="2" key="1">
    <citation type="journal article" date="2021" name="Open Biol.">
        <title>Shared evolutionary footprints suggest mitochondrial oxidative damage underlies multiple complex I losses in fungi.</title>
        <authorList>
            <person name="Schikora-Tamarit M.A."/>
            <person name="Marcet-Houben M."/>
            <person name="Nosek J."/>
            <person name="Gabaldon T."/>
        </authorList>
    </citation>
    <scope>NUCLEOTIDE SEQUENCE</scope>
    <source>
        <strain evidence="2">CBS2887</strain>
    </source>
</reference>
<comment type="caution">
    <text evidence="2">The sequence shown here is derived from an EMBL/GenBank/DDBJ whole genome shotgun (WGS) entry which is preliminary data.</text>
</comment>
<keyword evidence="1" id="KW-0472">Membrane</keyword>
<evidence type="ECO:0000256" key="1">
    <source>
        <dbReference type="SAM" id="Phobius"/>
    </source>
</evidence>
<keyword evidence="1" id="KW-1133">Transmembrane helix</keyword>
<evidence type="ECO:0000313" key="2">
    <source>
        <dbReference type="EMBL" id="KAH3684967.1"/>
    </source>
</evidence>
<evidence type="ECO:0008006" key="4">
    <source>
        <dbReference type="Google" id="ProtNLM"/>
    </source>
</evidence>
<protein>
    <recommendedName>
        <fullName evidence="4">Transmembrane protein</fullName>
    </recommendedName>
</protein>
<proteinExistence type="predicted"/>
<name>A0A9P8Q6N2_WICPI</name>
<dbReference type="EMBL" id="JAEUBG010002244">
    <property type="protein sequence ID" value="KAH3684967.1"/>
    <property type="molecule type" value="Genomic_DNA"/>
</dbReference>
<sequence length="231" mass="25583">MLMSRTTPMSSTLSLAKSSKNGMISSCENNHFVDLTNSSHEFVNTRSLDDIDVMQLVINVNRNDEISLSEELEGRMNQCFIQVQNQTLSTLKVLWLWTKQPLRAWVMSLAWLKLGQVKVIIHVLVSVLFFFLVVCIVVLRICFGGVFIDGGSSAVMLMLVLVNGAISSFVNGYISFVSRMLRHAALNFLLQLLALLMLLVTGASDACGLWGEIVGDGGFDTSWLLSDDRSV</sequence>
<feature type="transmembrane region" description="Helical" evidence="1">
    <location>
        <begin position="154"/>
        <end position="176"/>
    </location>
</feature>
<keyword evidence="3" id="KW-1185">Reference proteome</keyword>